<dbReference type="EMBL" id="UHEW01000005">
    <property type="protein sequence ID" value="SUN29596.1"/>
    <property type="molecule type" value="Genomic_DNA"/>
</dbReference>
<keyword evidence="2" id="KW-0812">Transmembrane</keyword>
<dbReference type="EMBL" id="UAVB01000001">
    <property type="protein sequence ID" value="SQA17322.1"/>
    <property type="molecule type" value="Genomic_DNA"/>
</dbReference>
<dbReference type="Proteomes" id="UP000035346">
    <property type="component" value="Unassembled WGS sequence"/>
</dbReference>
<evidence type="ECO:0000256" key="1">
    <source>
        <dbReference type="SAM" id="MobiDB-lite"/>
    </source>
</evidence>
<feature type="region of interest" description="Disordered" evidence="1">
    <location>
        <begin position="95"/>
        <end position="121"/>
    </location>
</feature>
<dbReference type="Proteomes" id="UP000254076">
    <property type="component" value="Unassembled WGS sequence"/>
</dbReference>
<evidence type="ECO:0000313" key="7">
    <source>
        <dbReference type="EMBL" id="SUN12180.1"/>
    </source>
</evidence>
<feature type="transmembrane region" description="Helical" evidence="2">
    <location>
        <begin position="7"/>
        <end position="26"/>
    </location>
</feature>
<dbReference type="Pfam" id="PF03413">
    <property type="entry name" value="PepSY"/>
    <property type="match status" value="2"/>
</dbReference>
<dbReference type="Proteomes" id="UP000093122">
    <property type="component" value="Unassembled WGS sequence"/>
</dbReference>
<evidence type="ECO:0000313" key="10">
    <source>
        <dbReference type="Proteomes" id="UP000093122"/>
    </source>
</evidence>
<keyword evidence="2" id="KW-1133">Transmembrane helix</keyword>
<dbReference type="EMBL" id="UHEQ01000003">
    <property type="protein sequence ID" value="SUN12180.1"/>
    <property type="molecule type" value="Genomic_DNA"/>
</dbReference>
<dbReference type="EMBL" id="MAWT01000033">
    <property type="protein sequence ID" value="OCM71257.1"/>
    <property type="molecule type" value="Genomic_DNA"/>
</dbReference>
<evidence type="ECO:0000313" key="13">
    <source>
        <dbReference type="Proteomes" id="UP000255140"/>
    </source>
</evidence>
<evidence type="ECO:0000313" key="4">
    <source>
        <dbReference type="EMBL" id="KLL39108.1"/>
    </source>
</evidence>
<evidence type="ECO:0000313" key="9">
    <source>
        <dbReference type="Proteomes" id="UP000035346"/>
    </source>
</evidence>
<name>A0A0E1EGS4_STRAG</name>
<comment type="caution">
    <text evidence="4">The sequence shown here is derived from an EMBL/GenBank/DDBJ whole genome shotgun (WGS) entry which is preliminary data.</text>
</comment>
<evidence type="ECO:0000256" key="2">
    <source>
        <dbReference type="SAM" id="Phobius"/>
    </source>
</evidence>
<evidence type="ECO:0000313" key="6">
    <source>
        <dbReference type="EMBL" id="SQA17322.1"/>
    </source>
</evidence>
<proteinExistence type="predicted"/>
<feature type="domain" description="PepSY" evidence="3">
    <location>
        <begin position="35"/>
        <end position="93"/>
    </location>
</feature>
<organism evidence="4 9">
    <name type="scientific">Streptococcus agalactiae</name>
    <dbReference type="NCBI Taxonomy" id="1311"/>
    <lineage>
        <taxon>Bacteria</taxon>
        <taxon>Bacillati</taxon>
        <taxon>Bacillota</taxon>
        <taxon>Bacilli</taxon>
        <taxon>Lactobacillales</taxon>
        <taxon>Streptococcaceae</taxon>
        <taxon>Streptococcus</taxon>
    </lineage>
</organism>
<evidence type="ECO:0000313" key="8">
    <source>
        <dbReference type="EMBL" id="SUN29596.1"/>
    </source>
</evidence>
<dbReference type="Proteomes" id="UP000250200">
    <property type="component" value="Unassembled WGS sequence"/>
</dbReference>
<dbReference type="Gene3D" id="3.10.450.40">
    <property type="match status" value="2"/>
</dbReference>
<dbReference type="AlphaFoldDB" id="A0A0E1EGS4"/>
<sequence length="188" mass="21388">MIKKNKVFLGVLLVLVVILGGGVLFYQSQFQKTTNQALAIAYKDAKVAKKDVIHQKIDKEFENFRGSYEIEFNTKSAEYSYHVDAKTGQILERDMDNNGFSKSTSQSSSSSSQKSHKISQEEAKKIAFKDANIEESEVSNLKIKEEIENGKSVYDIDFVDLKNKNEVDYQIDSETGKIIERSRDHMND</sequence>
<gene>
    <name evidence="5" type="ORF">AX245_05400</name>
    <name evidence="6" type="ORF">NCTC8181_00244</name>
    <name evidence="7" type="ORF">NCTC8185_00130</name>
    <name evidence="8" type="ORF">NCTC9828_01867</name>
    <name evidence="4" type="ORF">WA04_05300</name>
</gene>
<reference evidence="11 12" key="3">
    <citation type="submission" date="2018-06" db="EMBL/GenBank/DDBJ databases">
        <authorList>
            <consortium name="Pathogen Informatics"/>
            <person name="Doyle S."/>
        </authorList>
    </citation>
    <scope>NUCLEOTIDE SEQUENCE [LARGE SCALE GENOMIC DNA]</scope>
    <source>
        <strain evidence="6 11">NCTC8181</strain>
        <strain evidence="7 12">NCTC8185</strain>
        <strain evidence="8 13">NCTC9828</strain>
    </source>
</reference>
<evidence type="ECO:0000313" key="5">
    <source>
        <dbReference type="EMBL" id="OCM71257.1"/>
    </source>
</evidence>
<dbReference type="KEGG" id="sage:EN72_04315"/>
<protein>
    <submittedName>
        <fullName evidence="4 6">Peptidase</fullName>
    </submittedName>
</protein>
<evidence type="ECO:0000259" key="3">
    <source>
        <dbReference type="Pfam" id="PF03413"/>
    </source>
</evidence>
<reference evidence="4 9" key="1">
    <citation type="journal article" date="2015" name="PLoS ONE">
        <title>Genomic analysis reveals the molecular basis for capsule loss in the group B streptococcus population.</title>
        <authorList>
            <consortium name="DEVANI Consortium"/>
            <person name="Rosini R."/>
            <person name="Campisi E."/>
            <person name="De Chiara M."/>
            <person name="Tettelin H."/>
            <person name="Rinaudo D."/>
            <person name="Toniolo C."/>
            <person name="Metruccio M."/>
            <person name="Guidotti S."/>
            <person name="Sorensen U.B."/>
            <person name="Kilian M."/>
            <person name="Ramirez M."/>
            <person name="Janulczyk R."/>
            <person name="Donati C."/>
            <person name="Grandi G."/>
            <person name="Margarit I."/>
        </authorList>
    </citation>
    <scope>NUCLEOTIDE SEQUENCE [LARGE SCALE GENOMIC DNA]</scope>
    <source>
        <strain evidence="4 9">DK-B-USS-215</strain>
    </source>
</reference>
<keyword evidence="2" id="KW-0472">Membrane</keyword>
<feature type="compositionally biased region" description="Low complexity" evidence="1">
    <location>
        <begin position="101"/>
        <end position="113"/>
    </location>
</feature>
<feature type="domain" description="PepSY" evidence="3">
    <location>
        <begin position="117"/>
        <end position="180"/>
    </location>
</feature>
<dbReference type="Proteomes" id="UP000255140">
    <property type="component" value="Unassembled WGS sequence"/>
</dbReference>
<accession>A0A0E1EGS4</accession>
<dbReference type="EMBL" id="LBKL01000063">
    <property type="protein sequence ID" value="KLL39108.1"/>
    <property type="molecule type" value="Genomic_DNA"/>
</dbReference>
<dbReference type="RefSeq" id="WP_000592390.1">
    <property type="nucleotide sequence ID" value="NZ_CAACXY010000016.1"/>
</dbReference>
<evidence type="ECO:0000313" key="12">
    <source>
        <dbReference type="Proteomes" id="UP000254076"/>
    </source>
</evidence>
<evidence type="ECO:0000313" key="11">
    <source>
        <dbReference type="Proteomes" id="UP000250200"/>
    </source>
</evidence>
<dbReference type="InterPro" id="IPR025711">
    <property type="entry name" value="PepSY"/>
</dbReference>
<reference evidence="5 10" key="2">
    <citation type="journal article" date="2016" name="Sci. Rep.">
        <title>Serotype IV Streptococcus agalactiae ST-452 has arisen from large genomic recombination events between CC23 and the hypervirulent CC17 lineages.</title>
        <authorList>
            <person name="Campisi E."/>
            <person name="Rinaudo C.D."/>
            <person name="Donati C."/>
            <person name="Barucco M."/>
            <person name="Torricelli G."/>
            <person name="Edwards M.S."/>
            <person name="Baker C.J."/>
            <person name="Margarit I."/>
            <person name="Rosini R."/>
        </authorList>
    </citation>
    <scope>NUCLEOTIDE SEQUENCE [LARGE SCALE GENOMIC DNA]</scope>
    <source>
        <strain evidence="5 10">CZ-PW-140</strain>
    </source>
</reference>